<reference evidence="4 5" key="1">
    <citation type="submission" date="2023-10" db="EMBL/GenBank/DDBJ databases">
        <title>Virgibacillus halophilus 5B73C genome.</title>
        <authorList>
            <person name="Miliotis G."/>
            <person name="Sengupta P."/>
            <person name="Hameed A."/>
            <person name="Chuvochina M."/>
            <person name="Mcdonagh F."/>
            <person name="Simpson A.C."/>
            <person name="Singh N.K."/>
            <person name="Rekha P.D."/>
            <person name="Raman K."/>
            <person name="Hugenholtz P."/>
            <person name="Venkateswaran K."/>
        </authorList>
    </citation>
    <scope>NUCLEOTIDE SEQUENCE [LARGE SCALE GENOMIC DNA]</scope>
    <source>
        <strain evidence="4 5">5B73C</strain>
    </source>
</reference>
<proteinExistence type="predicted"/>
<name>A0ABU5C658_9BACI</name>
<dbReference type="Proteomes" id="UP001281447">
    <property type="component" value="Unassembled WGS sequence"/>
</dbReference>
<evidence type="ECO:0000313" key="4">
    <source>
        <dbReference type="EMBL" id="MDY0394799.1"/>
    </source>
</evidence>
<gene>
    <name evidence="4" type="ORF">RWE15_10435</name>
</gene>
<organism evidence="4 5">
    <name type="scientific">Tigheibacillus halophilus</name>
    <dbReference type="NCBI Taxonomy" id="361280"/>
    <lineage>
        <taxon>Bacteria</taxon>
        <taxon>Bacillati</taxon>
        <taxon>Bacillota</taxon>
        <taxon>Bacilli</taxon>
        <taxon>Bacillales</taxon>
        <taxon>Bacillaceae</taxon>
        <taxon>Tigheibacillus</taxon>
    </lineage>
</organism>
<sequence length="982" mass="110634">MDAQIYKPSGETFTLEEYGIIAHDFKVSSIEISPEYQQVDGGDGNIDYGAVFGNRTISVPFTMKAYDLMDYPLLRDKLFSLILDKRPFYIRELRRSKYQAYSFVDLHEPAKNSEESSNMYVGGKRYLVRLQNTFELEQMLKYGDGELVFETTNLPFAESIGTTADIDKNGLTYDSGIWAYGMGLLYEDESHQYTHTGTSFRIYNAGNVPLHHPFEEELKITISDVLGSSSYLELTNTTTGDTFRVNEGVGSDKTIVLDGPNITNNGLQYFRKTNRKFITLVPGWNQFTIKGASSAKVSFDMPFLLFVRGDSMEQKHIGNAMDREQRDAHESNYTTLFEKVNDIAGSITDAVYAEIVDSAKLEWKEPVETMDDLPSDAEQGETRQSRDTGKVYRFSDGDWKEIQQIDAGPVNEVDKRLTAQVLRKPSENLIERIKEGYISWSTGEYVDNSGSDSHDASSDFIPVQEGQYTFSIDGEKSNEIDCRIFLYDGEKNLVDKYGLKTDEPPFTFSVPANVKYVRVNTQQYYLFGGTIKMKLEDGTQVSYWTPSSLETADILQKQASFGLQTGKFGNLIKKLHSKQDIKIITKGDSLTYGWDNHSADKREPIGEADNGDIISDYRASTTYPESLQEKLQAIYNNNVTVVNKGFPSDTAVLSYEHWDFEPADLTIIMLGTNDSHSFSPQQFANNMRRLIGKELSGGNPVMLLTLPLIEESGTDKAYGYQPYRHVVISLAKEYNIPVMDMVETTENMIYDSHSGNVHFTGKGYDYIGSRIAAALTGSSIINPITASDGIKLLGRRAVDSVVYSSGTIEYLSESSGDQPYPTPEEMDAGRGTKTMLHAGAKITFGFYTETDDLIAVPNIIIVGNNNTLKCTLDFGLGMQQQSNYWSDHLNYGQRANRNTLVDVEIKGTDANWFYSADYGPFGYSEMGFTDINGKALHIAKKRMAYDYAREQIKRFVYSFLLSQFHFQAEPVEFYQGQKKRQI</sequence>
<dbReference type="InterPro" id="IPR051532">
    <property type="entry name" value="Ester_Hydrolysis_Enzymes"/>
</dbReference>
<feature type="compositionally biased region" description="Basic and acidic residues" evidence="1">
    <location>
        <begin position="380"/>
        <end position="389"/>
    </location>
</feature>
<dbReference type="PANTHER" id="PTHR30383">
    <property type="entry name" value="THIOESTERASE 1/PROTEASE 1/LYSOPHOSPHOLIPASE L1"/>
    <property type="match status" value="1"/>
</dbReference>
<dbReference type="PANTHER" id="PTHR30383:SF5">
    <property type="entry name" value="SGNH HYDROLASE-TYPE ESTERASE DOMAIN-CONTAINING PROTEIN"/>
    <property type="match status" value="1"/>
</dbReference>
<keyword evidence="5" id="KW-1185">Reference proteome</keyword>
<feature type="domain" description="SGNH hydrolase-type esterase" evidence="3">
    <location>
        <begin position="587"/>
        <end position="765"/>
    </location>
</feature>
<feature type="region of interest" description="Disordered" evidence="1">
    <location>
        <begin position="367"/>
        <end position="389"/>
    </location>
</feature>
<evidence type="ECO:0000259" key="2">
    <source>
        <dbReference type="Pfam" id="PF05709"/>
    </source>
</evidence>
<dbReference type="Pfam" id="PF13472">
    <property type="entry name" value="Lipase_GDSL_2"/>
    <property type="match status" value="1"/>
</dbReference>
<dbReference type="CDD" id="cd00229">
    <property type="entry name" value="SGNH_hydrolase"/>
    <property type="match status" value="1"/>
</dbReference>
<evidence type="ECO:0000313" key="5">
    <source>
        <dbReference type="Proteomes" id="UP001281447"/>
    </source>
</evidence>
<evidence type="ECO:0000256" key="1">
    <source>
        <dbReference type="SAM" id="MobiDB-lite"/>
    </source>
</evidence>
<dbReference type="InterPro" id="IPR013830">
    <property type="entry name" value="SGNH_hydro"/>
</dbReference>
<dbReference type="Gene3D" id="2.40.30.200">
    <property type="match status" value="1"/>
</dbReference>
<feature type="compositionally biased region" description="Acidic residues" evidence="1">
    <location>
        <begin position="368"/>
        <end position="379"/>
    </location>
</feature>
<dbReference type="Gene3D" id="3.40.50.1110">
    <property type="entry name" value="SGNH hydrolase"/>
    <property type="match status" value="1"/>
</dbReference>
<accession>A0ABU5C658</accession>
<dbReference type="SUPFAM" id="SSF52266">
    <property type="entry name" value="SGNH hydrolase"/>
    <property type="match status" value="1"/>
</dbReference>
<evidence type="ECO:0000259" key="3">
    <source>
        <dbReference type="Pfam" id="PF13472"/>
    </source>
</evidence>
<dbReference type="InterPro" id="IPR008841">
    <property type="entry name" value="Siphovirus-type_tail_N"/>
</dbReference>
<protein>
    <submittedName>
        <fullName evidence="4">Phage tail family protein</fullName>
    </submittedName>
</protein>
<comment type="caution">
    <text evidence="4">The sequence shown here is derived from an EMBL/GenBank/DDBJ whole genome shotgun (WGS) entry which is preliminary data.</text>
</comment>
<dbReference type="EMBL" id="JAWDIP010000003">
    <property type="protein sequence ID" value="MDY0394799.1"/>
    <property type="molecule type" value="Genomic_DNA"/>
</dbReference>
<dbReference type="InterPro" id="IPR036514">
    <property type="entry name" value="SGNH_hydro_sf"/>
</dbReference>
<dbReference type="Pfam" id="PF05709">
    <property type="entry name" value="Sipho_tail"/>
    <property type="match status" value="1"/>
</dbReference>
<feature type="domain" description="Siphovirus-type tail component RIFT-related" evidence="2">
    <location>
        <begin position="10"/>
        <end position="150"/>
    </location>
</feature>